<protein>
    <submittedName>
        <fullName evidence="2">Amidohydrolase family protein</fullName>
    </submittedName>
</protein>
<dbReference type="Gene3D" id="3.20.20.140">
    <property type="entry name" value="Metal-dependent hydrolases"/>
    <property type="match status" value="1"/>
</dbReference>
<dbReference type="InterPro" id="IPR006680">
    <property type="entry name" value="Amidohydro-rel"/>
</dbReference>
<keyword evidence="2" id="KW-0378">Hydrolase</keyword>
<evidence type="ECO:0000259" key="1">
    <source>
        <dbReference type="Pfam" id="PF04909"/>
    </source>
</evidence>
<dbReference type="PANTHER" id="PTHR35563:SF2">
    <property type="entry name" value="BARREL METAL-DEPENDENT HYDROLASE, PUTATIVE (AFU_ORTHOLOGUE AFUA_1G16240)-RELATED"/>
    <property type="match status" value="1"/>
</dbReference>
<reference evidence="2 3" key="1">
    <citation type="submission" date="2020-01" db="EMBL/GenBank/DDBJ databases">
        <title>Genome sequencing of strain KACC 21265.</title>
        <authorList>
            <person name="Heo J."/>
            <person name="Kim S.-J."/>
            <person name="Kim J.-S."/>
            <person name="Hong S.-B."/>
            <person name="Kwon S.-W."/>
        </authorList>
    </citation>
    <scope>NUCLEOTIDE SEQUENCE [LARGE SCALE GENOMIC DNA]</scope>
    <source>
        <strain evidence="2 3">KACC 21265</strain>
    </source>
</reference>
<dbReference type="SUPFAM" id="SSF51556">
    <property type="entry name" value="Metallo-dependent hydrolases"/>
    <property type="match status" value="1"/>
</dbReference>
<dbReference type="InterPro" id="IPR052358">
    <property type="entry name" value="Aro_Compnd_Degr_Hydrolases"/>
</dbReference>
<feature type="domain" description="Amidohydrolase-related" evidence="1">
    <location>
        <begin position="9"/>
        <end position="285"/>
    </location>
</feature>
<dbReference type="AlphaFoldDB" id="A0A857JAG0"/>
<dbReference type="GO" id="GO:0016787">
    <property type="term" value="F:hydrolase activity"/>
    <property type="evidence" value="ECO:0007669"/>
    <property type="project" value="UniProtKB-KW"/>
</dbReference>
<evidence type="ECO:0000313" key="3">
    <source>
        <dbReference type="Proteomes" id="UP000464787"/>
    </source>
</evidence>
<name>A0A857JAG0_9BURK</name>
<dbReference type="PANTHER" id="PTHR35563">
    <property type="entry name" value="BARREL METAL-DEPENDENT HYDROLASE, PUTATIVE (AFU_ORTHOLOGUE AFUA_1G16240)-RELATED"/>
    <property type="match status" value="1"/>
</dbReference>
<dbReference type="RefSeq" id="WP_160554014.1">
    <property type="nucleotide sequence ID" value="NZ_CP047650.1"/>
</dbReference>
<dbReference type="KEGG" id="xyk:GT347_20810"/>
<dbReference type="Pfam" id="PF04909">
    <property type="entry name" value="Amidohydro_2"/>
    <property type="match status" value="1"/>
</dbReference>
<dbReference type="InterPro" id="IPR032466">
    <property type="entry name" value="Metal_Hydrolase"/>
</dbReference>
<accession>A0A857JAG0</accession>
<proteinExistence type="predicted"/>
<keyword evidence="3" id="KW-1185">Reference proteome</keyword>
<gene>
    <name evidence="2" type="ORF">GT347_20810</name>
</gene>
<organism evidence="2 3">
    <name type="scientific">Xylophilus rhododendri</name>
    <dbReference type="NCBI Taxonomy" id="2697032"/>
    <lineage>
        <taxon>Bacteria</taxon>
        <taxon>Pseudomonadati</taxon>
        <taxon>Pseudomonadota</taxon>
        <taxon>Betaproteobacteria</taxon>
        <taxon>Burkholderiales</taxon>
        <taxon>Xylophilus</taxon>
    </lineage>
</organism>
<dbReference type="EMBL" id="CP047650">
    <property type="protein sequence ID" value="QHJ00204.1"/>
    <property type="molecule type" value="Genomic_DNA"/>
</dbReference>
<evidence type="ECO:0000313" key="2">
    <source>
        <dbReference type="EMBL" id="QHJ00204.1"/>
    </source>
</evidence>
<dbReference type="Proteomes" id="UP000464787">
    <property type="component" value="Chromosome"/>
</dbReference>
<sequence>MPAAEISAVDCHAHVFETSLQLAAGHRHAPEADALTDDYLRLLDAHGISHGVLVQPSFLGTDNRYFLAAIARHPRRLRGVAVVDPATPLAELRALKDQGVCGVRANLLGLPIPDFSSPDWRGLLGHIRELDWHLELHRDACDLPQLLQALLPSGCRLVVDHLGRPDPALGTADPGFAALLRAADSGRVWVKLSAAYRSARAPRAPLTERHADLAEQDAASARASAAALLAAFGPERLVWGSDWPHTQHGEFIDFGRSRALLTDWVPAPAQRCRILVDTPCELFGLR</sequence>